<evidence type="ECO:0000313" key="2">
    <source>
        <dbReference type="Proteomes" id="UP001358586"/>
    </source>
</evidence>
<evidence type="ECO:0008006" key="3">
    <source>
        <dbReference type="Google" id="ProtNLM"/>
    </source>
</evidence>
<proteinExistence type="predicted"/>
<keyword evidence="2" id="KW-1185">Reference proteome</keyword>
<accession>A0ABR0Q2Q4</accession>
<comment type="caution">
    <text evidence="1">The sequence shown here is derived from an EMBL/GenBank/DDBJ whole genome shotgun (WGS) entry which is preliminary data.</text>
</comment>
<dbReference type="Gene3D" id="3.60.10.10">
    <property type="entry name" value="Endonuclease/exonuclease/phosphatase"/>
    <property type="match status" value="1"/>
</dbReference>
<dbReference type="InterPro" id="IPR036691">
    <property type="entry name" value="Endo/exonu/phosph_ase_sf"/>
</dbReference>
<sequence>MSSDHFFCFIVYASPHATKRKELWHFLSSLAISMEGPWMLAGDFNSILGRGERKGSASISCIGCKWFKEFLFDNALRDWGANSAKFT</sequence>
<reference evidence="1 2" key="1">
    <citation type="submission" date="2023-03" db="EMBL/GenBank/DDBJ databases">
        <title>WGS of Gossypium arboreum.</title>
        <authorList>
            <person name="Yu D."/>
        </authorList>
    </citation>
    <scope>NUCLEOTIDE SEQUENCE [LARGE SCALE GENOMIC DNA]</scope>
    <source>
        <tissue evidence="1">Leaf</tissue>
    </source>
</reference>
<gene>
    <name evidence="1" type="ORF">PVK06_017291</name>
</gene>
<dbReference type="EMBL" id="JARKNE010000005">
    <property type="protein sequence ID" value="KAK5833457.1"/>
    <property type="molecule type" value="Genomic_DNA"/>
</dbReference>
<protein>
    <recommendedName>
        <fullName evidence="3">Endonuclease/exonuclease/phosphatase</fullName>
    </recommendedName>
</protein>
<dbReference type="Proteomes" id="UP001358586">
    <property type="component" value="Chromosome 5"/>
</dbReference>
<name>A0ABR0Q2Q4_GOSAR</name>
<dbReference type="SUPFAM" id="SSF56219">
    <property type="entry name" value="DNase I-like"/>
    <property type="match status" value="1"/>
</dbReference>
<organism evidence="1 2">
    <name type="scientific">Gossypium arboreum</name>
    <name type="common">Tree cotton</name>
    <name type="synonym">Gossypium nanking</name>
    <dbReference type="NCBI Taxonomy" id="29729"/>
    <lineage>
        <taxon>Eukaryota</taxon>
        <taxon>Viridiplantae</taxon>
        <taxon>Streptophyta</taxon>
        <taxon>Embryophyta</taxon>
        <taxon>Tracheophyta</taxon>
        <taxon>Spermatophyta</taxon>
        <taxon>Magnoliopsida</taxon>
        <taxon>eudicotyledons</taxon>
        <taxon>Gunneridae</taxon>
        <taxon>Pentapetalae</taxon>
        <taxon>rosids</taxon>
        <taxon>malvids</taxon>
        <taxon>Malvales</taxon>
        <taxon>Malvaceae</taxon>
        <taxon>Malvoideae</taxon>
        <taxon>Gossypium</taxon>
    </lineage>
</organism>
<evidence type="ECO:0000313" key="1">
    <source>
        <dbReference type="EMBL" id="KAK5833457.1"/>
    </source>
</evidence>